<dbReference type="SUPFAM" id="SSF46934">
    <property type="entry name" value="UBA-like"/>
    <property type="match status" value="1"/>
</dbReference>
<dbReference type="GO" id="GO:0030276">
    <property type="term" value="F:clathrin binding"/>
    <property type="evidence" value="ECO:0007669"/>
    <property type="project" value="TreeGrafter"/>
</dbReference>
<dbReference type="Proteomes" id="UP001215280">
    <property type="component" value="Unassembled WGS sequence"/>
</dbReference>
<organism evidence="3 4">
    <name type="scientific">Mycena maculata</name>
    <dbReference type="NCBI Taxonomy" id="230809"/>
    <lineage>
        <taxon>Eukaryota</taxon>
        <taxon>Fungi</taxon>
        <taxon>Dikarya</taxon>
        <taxon>Basidiomycota</taxon>
        <taxon>Agaricomycotina</taxon>
        <taxon>Agaricomycetes</taxon>
        <taxon>Agaricomycetidae</taxon>
        <taxon>Agaricales</taxon>
        <taxon>Marasmiineae</taxon>
        <taxon>Mycenaceae</taxon>
        <taxon>Mycena</taxon>
    </lineage>
</organism>
<feature type="compositionally biased region" description="Low complexity" evidence="1">
    <location>
        <begin position="161"/>
        <end position="176"/>
    </location>
</feature>
<feature type="compositionally biased region" description="Polar residues" evidence="1">
    <location>
        <begin position="188"/>
        <end position="198"/>
    </location>
</feature>
<dbReference type="SUPFAM" id="SSF46565">
    <property type="entry name" value="Chaperone J-domain"/>
    <property type="match status" value="1"/>
</dbReference>
<feature type="region of interest" description="Disordered" evidence="1">
    <location>
        <begin position="418"/>
        <end position="563"/>
    </location>
</feature>
<dbReference type="SUPFAM" id="SSF48452">
    <property type="entry name" value="TPR-like"/>
    <property type="match status" value="1"/>
</dbReference>
<dbReference type="InterPro" id="IPR015940">
    <property type="entry name" value="UBA"/>
</dbReference>
<feature type="compositionally biased region" description="Polar residues" evidence="1">
    <location>
        <begin position="260"/>
        <end position="275"/>
    </location>
</feature>
<feature type="compositionally biased region" description="Pro residues" evidence="1">
    <location>
        <begin position="347"/>
        <end position="357"/>
    </location>
</feature>
<feature type="compositionally biased region" description="Pro residues" evidence="1">
    <location>
        <begin position="495"/>
        <end position="507"/>
    </location>
</feature>
<evidence type="ECO:0000259" key="2">
    <source>
        <dbReference type="PROSITE" id="PS50030"/>
    </source>
</evidence>
<dbReference type="InterPro" id="IPR036869">
    <property type="entry name" value="J_dom_sf"/>
</dbReference>
<dbReference type="PANTHER" id="PTHR23172:SF19">
    <property type="entry name" value="J DOMAIN-CONTAINING PROTEIN"/>
    <property type="match status" value="1"/>
</dbReference>
<feature type="compositionally biased region" description="Pro residues" evidence="1">
    <location>
        <begin position="717"/>
        <end position="731"/>
    </location>
</feature>
<keyword evidence="4" id="KW-1185">Reference proteome</keyword>
<proteinExistence type="predicted"/>
<dbReference type="Gene3D" id="1.10.287.110">
    <property type="entry name" value="DnaJ domain"/>
    <property type="match status" value="1"/>
</dbReference>
<dbReference type="Gene3D" id="1.10.8.10">
    <property type="entry name" value="DNA helicase RuvA subunit, C-terminal domain"/>
    <property type="match status" value="1"/>
</dbReference>
<reference evidence="3" key="1">
    <citation type="submission" date="2023-03" db="EMBL/GenBank/DDBJ databases">
        <title>Massive genome expansion in bonnet fungi (Mycena s.s.) driven by repeated elements and novel gene families across ecological guilds.</title>
        <authorList>
            <consortium name="Lawrence Berkeley National Laboratory"/>
            <person name="Harder C.B."/>
            <person name="Miyauchi S."/>
            <person name="Viragh M."/>
            <person name="Kuo A."/>
            <person name="Thoen E."/>
            <person name="Andreopoulos B."/>
            <person name="Lu D."/>
            <person name="Skrede I."/>
            <person name="Drula E."/>
            <person name="Henrissat B."/>
            <person name="Morin E."/>
            <person name="Kohler A."/>
            <person name="Barry K."/>
            <person name="LaButti K."/>
            <person name="Morin E."/>
            <person name="Salamov A."/>
            <person name="Lipzen A."/>
            <person name="Mereny Z."/>
            <person name="Hegedus B."/>
            <person name="Baldrian P."/>
            <person name="Stursova M."/>
            <person name="Weitz H."/>
            <person name="Taylor A."/>
            <person name="Grigoriev I.V."/>
            <person name="Nagy L.G."/>
            <person name="Martin F."/>
            <person name="Kauserud H."/>
        </authorList>
    </citation>
    <scope>NUCLEOTIDE SEQUENCE</scope>
    <source>
        <strain evidence="3">CBHHK188m</strain>
    </source>
</reference>
<feature type="region of interest" description="Disordered" evidence="1">
    <location>
        <begin position="161"/>
        <end position="299"/>
    </location>
</feature>
<dbReference type="AlphaFoldDB" id="A0AAD7IUY0"/>
<comment type="caution">
    <text evidence="3">The sequence shown here is derived from an EMBL/GenBank/DDBJ whole genome shotgun (WGS) entry which is preliminary data.</text>
</comment>
<gene>
    <name evidence="3" type="ORF">DFH07DRAFT_922464</name>
</gene>
<dbReference type="GO" id="GO:0031982">
    <property type="term" value="C:vesicle"/>
    <property type="evidence" value="ECO:0007669"/>
    <property type="project" value="TreeGrafter"/>
</dbReference>
<protein>
    <recommendedName>
        <fullName evidence="2">UBA domain-containing protein</fullName>
    </recommendedName>
</protein>
<feature type="compositionally biased region" description="Low complexity" evidence="1">
    <location>
        <begin position="80"/>
        <end position="93"/>
    </location>
</feature>
<name>A0AAD7IUY0_9AGAR</name>
<feature type="compositionally biased region" description="Basic and acidic residues" evidence="1">
    <location>
        <begin position="421"/>
        <end position="446"/>
    </location>
</feature>
<dbReference type="PROSITE" id="PS50030">
    <property type="entry name" value="UBA"/>
    <property type="match status" value="1"/>
</dbReference>
<dbReference type="GO" id="GO:0005737">
    <property type="term" value="C:cytoplasm"/>
    <property type="evidence" value="ECO:0007669"/>
    <property type="project" value="TreeGrafter"/>
</dbReference>
<evidence type="ECO:0000256" key="1">
    <source>
        <dbReference type="SAM" id="MobiDB-lite"/>
    </source>
</evidence>
<feature type="region of interest" description="Disordered" evidence="1">
    <location>
        <begin position="699"/>
        <end position="740"/>
    </location>
</feature>
<dbReference type="InterPro" id="IPR009060">
    <property type="entry name" value="UBA-like_sf"/>
</dbReference>
<dbReference type="InterPro" id="IPR011990">
    <property type="entry name" value="TPR-like_helical_dom_sf"/>
</dbReference>
<feature type="region of interest" description="Disordered" evidence="1">
    <location>
        <begin position="336"/>
        <end position="386"/>
    </location>
</feature>
<feature type="compositionally biased region" description="Polar residues" evidence="1">
    <location>
        <begin position="1"/>
        <end position="14"/>
    </location>
</feature>
<feature type="region of interest" description="Disordered" evidence="1">
    <location>
        <begin position="1"/>
        <end position="102"/>
    </location>
</feature>
<dbReference type="EMBL" id="JARJLG010000080">
    <property type="protein sequence ID" value="KAJ7750974.1"/>
    <property type="molecule type" value="Genomic_DNA"/>
</dbReference>
<evidence type="ECO:0000313" key="3">
    <source>
        <dbReference type="EMBL" id="KAJ7750974.1"/>
    </source>
</evidence>
<feature type="domain" description="UBA" evidence="2">
    <location>
        <begin position="286"/>
        <end position="337"/>
    </location>
</feature>
<accession>A0AAD7IUY0</accession>
<feature type="compositionally biased region" description="Low complexity" evidence="1">
    <location>
        <begin position="42"/>
        <end position="62"/>
    </location>
</feature>
<feature type="compositionally biased region" description="Pro residues" evidence="1">
    <location>
        <begin position="535"/>
        <end position="555"/>
    </location>
</feature>
<dbReference type="GO" id="GO:0072583">
    <property type="term" value="P:clathrin-dependent endocytosis"/>
    <property type="evidence" value="ECO:0007669"/>
    <property type="project" value="TreeGrafter"/>
</dbReference>
<dbReference type="GO" id="GO:0072318">
    <property type="term" value="P:clathrin coat disassembly"/>
    <property type="evidence" value="ECO:0007669"/>
    <property type="project" value="TreeGrafter"/>
</dbReference>
<dbReference type="Gene3D" id="1.25.40.10">
    <property type="entry name" value="Tetratricopeptide repeat domain"/>
    <property type="match status" value="1"/>
</dbReference>
<sequence>MSDSFADLWNTTAPSKPPPQKLGVPSQQLNNPARRPQNDVFSLLSSASSPSTSRPITPNSRPVPQQKPSQSSTAGGDAFSGLLSGTLSSNGNGMANMTIAERAKRVEMERQRKANAPAPIPTTISAWDGLDTLAAGPSSSTAKPASAGLLDDDWGFGTAPVAAAKSPAPKAPPAVVLNEEDDWGLGLGSTSQPATSPPISAAQPPKGALWELDDFTSSKPSPPARYTSPTADFDFGDRENNGGGGDDFDLLGDLGKPVSEISSRRSTPQLPSRETPSPAVPPARRKPQQRSATPPPHILGQLIEMGFSIPQSRTALAQVYSDGTWDVQAAIDSLLASTGGAEGASRPPTPPAEAPPPPRRRPSDRDARGGSPQQPPPERTQSDLLARTSEIGFSLFKNAERAWLQGKEKVQKVYMEQIGGEEAKAERPNSRSDRVRPKWMQDREQPEDAGPSAGRRRDDSRQLFQDGARGKDDGWGDASGGWKDEEEEEGEVPKAPSPKKAPAPQPTPRTGNLFSDDGDAPAKAYQSPHRHRKPMAPPASAPPPVARPVPPPAAHPPRTHIPVSPAALRTSQTHAATAQEKAALGQYGAALSAYTLAVDALPAGHVLLVPLLNMRALARLKEGDFRGVEADVADVEGICGAGGRSFGAERVVAEGVAVDMGAAVVEAWKRRGEALEGREKWEEAGRDWERVAGAAWAKQAERDEGVRGAGRCRKMAAPPPAKPPAPKPKPPAARRVDSLPPGEALTNLRQATNAQEEEDLAKHALKDTVDGKLIAWKGGKETNIRALLASLDTVLWPELGLQPAGMKDLVTPAQVKIRYVKAIAKLHPDKLNANNSTLEHRMIANGVFGALNEAWNAFK</sequence>
<evidence type="ECO:0000313" key="4">
    <source>
        <dbReference type="Proteomes" id="UP001215280"/>
    </source>
</evidence>
<dbReference type="FunFam" id="1.10.287.110:FF:000002">
    <property type="entry name" value="putative tyrosine-protein phosphatase auxilin isoform X2"/>
    <property type="match status" value="1"/>
</dbReference>
<dbReference type="PANTHER" id="PTHR23172">
    <property type="entry name" value="AUXILIN/CYCLIN G-ASSOCIATED KINASE-RELATED"/>
    <property type="match status" value="1"/>
</dbReference>